<dbReference type="Proteomes" id="UP000195570">
    <property type="component" value="Unassembled WGS sequence"/>
</dbReference>
<feature type="region of interest" description="Disordered" evidence="1">
    <location>
        <begin position="1"/>
        <end position="53"/>
    </location>
</feature>
<organism evidence="2 3">
    <name type="scientific">Trypanosoma equiperdum</name>
    <dbReference type="NCBI Taxonomy" id="5694"/>
    <lineage>
        <taxon>Eukaryota</taxon>
        <taxon>Discoba</taxon>
        <taxon>Euglenozoa</taxon>
        <taxon>Kinetoplastea</taxon>
        <taxon>Metakinetoplastina</taxon>
        <taxon>Trypanosomatida</taxon>
        <taxon>Trypanosomatidae</taxon>
        <taxon>Trypanosoma</taxon>
    </lineage>
</organism>
<comment type="caution">
    <text evidence="2">The sequence shown here is derived from an EMBL/GenBank/DDBJ whole genome shotgun (WGS) entry which is preliminary data.</text>
</comment>
<gene>
    <name evidence="2" type="ORF">TEOVI_000392400</name>
</gene>
<name>A0A1G4IIM2_TRYEQ</name>
<evidence type="ECO:0000256" key="1">
    <source>
        <dbReference type="SAM" id="MobiDB-lite"/>
    </source>
</evidence>
<dbReference type="RefSeq" id="XP_067082856.1">
    <property type="nucleotide sequence ID" value="XM_067226755.1"/>
</dbReference>
<sequence length="83" mass="8756">MKGRGGAAKPQAGGSRGDAQDAGRAPKPQAGGAGGRRDEKEESGRVDELKSELDRRTNLIFATAKLPKNVLKAVKEVRNEATK</sequence>
<reference evidence="2" key="1">
    <citation type="submission" date="2016-09" db="EMBL/GenBank/DDBJ databases">
        <authorList>
            <person name="Hebert L."/>
            <person name="Moumen B."/>
        </authorList>
    </citation>
    <scope>NUCLEOTIDE SEQUENCE [LARGE SCALE GENOMIC DNA]</scope>
    <source>
        <strain evidence="2">OVI</strain>
    </source>
</reference>
<evidence type="ECO:0000313" key="3">
    <source>
        <dbReference type="Proteomes" id="UP000195570"/>
    </source>
</evidence>
<proteinExistence type="predicted"/>
<feature type="compositionally biased region" description="Basic and acidic residues" evidence="1">
    <location>
        <begin position="35"/>
        <end position="53"/>
    </location>
</feature>
<accession>A0A1G4IIM2</accession>
<dbReference type="AlphaFoldDB" id="A0A1G4IIM2"/>
<keyword evidence="3" id="KW-1185">Reference proteome</keyword>
<dbReference type="GeneID" id="92377864"/>
<dbReference type="EMBL" id="CZPT02001851">
    <property type="protein sequence ID" value="SCU72348.1"/>
    <property type="molecule type" value="Genomic_DNA"/>
</dbReference>
<dbReference type="VEuPathDB" id="TriTrypDB:TEOVI_000392400"/>
<evidence type="ECO:0000313" key="2">
    <source>
        <dbReference type="EMBL" id="SCU72348.1"/>
    </source>
</evidence>
<protein>
    <submittedName>
        <fullName evidence="2">Uncharacterized protein</fullName>
    </submittedName>
</protein>